<dbReference type="InterPro" id="IPR036390">
    <property type="entry name" value="WH_DNA-bd_sf"/>
</dbReference>
<protein>
    <recommendedName>
        <fullName evidence="3">DUF742 domain-containing protein</fullName>
    </recommendedName>
</protein>
<dbReference type="SUPFAM" id="SSF46785">
    <property type="entry name" value="Winged helix' DNA-binding domain"/>
    <property type="match status" value="1"/>
</dbReference>
<accession>G2GB70</accession>
<dbReference type="OrthoDB" id="3534386at2"/>
<dbReference type="EMBL" id="AGBF01000034">
    <property type="protein sequence ID" value="EGX59247.1"/>
    <property type="molecule type" value="Genomic_DNA"/>
</dbReference>
<dbReference type="PATRIC" id="fig|700597.3.peg.2673"/>
<dbReference type="InterPro" id="IPR007995">
    <property type="entry name" value="DUF742"/>
</dbReference>
<proteinExistence type="predicted"/>
<dbReference type="Pfam" id="PF05331">
    <property type="entry name" value="DUF742"/>
    <property type="match status" value="1"/>
</dbReference>
<evidence type="ECO:0000313" key="1">
    <source>
        <dbReference type="EMBL" id="EGX59247.1"/>
    </source>
</evidence>
<sequence length="128" mass="13947">MSDAHDREPEVELTSALVPFFVITNGRALPPDRQYEHTALVTAHRDPEAAARTLAPEEQAIMELVANRMLAVAEIAGRTHLPLGIVRILLSQLEESGLVLVRKPAPRADSKDRDLLTAVLKGLKNIGA</sequence>
<evidence type="ECO:0008006" key="3">
    <source>
        <dbReference type="Google" id="ProtNLM"/>
    </source>
</evidence>
<dbReference type="PANTHER" id="PTHR36221">
    <property type="entry name" value="DUF742 DOMAIN-CONTAINING PROTEIN"/>
    <property type="match status" value="1"/>
</dbReference>
<organism evidence="1 2">
    <name type="scientific">Streptomyces zinciresistens K42</name>
    <dbReference type="NCBI Taxonomy" id="700597"/>
    <lineage>
        <taxon>Bacteria</taxon>
        <taxon>Bacillati</taxon>
        <taxon>Actinomycetota</taxon>
        <taxon>Actinomycetes</taxon>
        <taxon>Kitasatosporales</taxon>
        <taxon>Streptomycetaceae</taxon>
        <taxon>Streptomyces</taxon>
    </lineage>
</organism>
<dbReference type="AlphaFoldDB" id="G2GB70"/>
<comment type="caution">
    <text evidence="1">The sequence shown here is derived from an EMBL/GenBank/DDBJ whole genome shotgun (WGS) entry which is preliminary data.</text>
</comment>
<dbReference type="PANTHER" id="PTHR36221:SF1">
    <property type="entry name" value="DUF742 DOMAIN-CONTAINING PROTEIN"/>
    <property type="match status" value="1"/>
</dbReference>
<keyword evidence="2" id="KW-1185">Reference proteome</keyword>
<gene>
    <name evidence="1" type="ORF">SZN_13631</name>
</gene>
<dbReference type="RefSeq" id="WP_007495230.1">
    <property type="nucleotide sequence ID" value="NZ_AGBF01000034.1"/>
</dbReference>
<name>G2GB70_9ACTN</name>
<dbReference type="Proteomes" id="UP000004217">
    <property type="component" value="Unassembled WGS sequence"/>
</dbReference>
<evidence type="ECO:0000313" key="2">
    <source>
        <dbReference type="Proteomes" id="UP000004217"/>
    </source>
</evidence>
<reference evidence="1 2" key="1">
    <citation type="submission" date="2011-08" db="EMBL/GenBank/DDBJ databases">
        <authorList>
            <person name="Lin Y."/>
            <person name="Hao X."/>
            <person name="Johnstone L."/>
            <person name="Miller S.J."/>
            <person name="Wei G."/>
            <person name="Rensing C."/>
        </authorList>
    </citation>
    <scope>NUCLEOTIDE SEQUENCE [LARGE SCALE GENOMIC DNA]</scope>
    <source>
        <strain evidence="1 2">K42</strain>
    </source>
</reference>